<evidence type="ECO:0000313" key="4">
    <source>
        <dbReference type="EMBL" id="CRK99659.1"/>
    </source>
</evidence>
<keyword evidence="5" id="KW-1185">Reference proteome</keyword>
<organism evidence="4 5">
    <name type="scientific">Clunio marinus</name>
    <dbReference type="NCBI Taxonomy" id="568069"/>
    <lineage>
        <taxon>Eukaryota</taxon>
        <taxon>Metazoa</taxon>
        <taxon>Ecdysozoa</taxon>
        <taxon>Arthropoda</taxon>
        <taxon>Hexapoda</taxon>
        <taxon>Insecta</taxon>
        <taxon>Pterygota</taxon>
        <taxon>Neoptera</taxon>
        <taxon>Endopterygota</taxon>
        <taxon>Diptera</taxon>
        <taxon>Nematocera</taxon>
        <taxon>Chironomoidea</taxon>
        <taxon>Chironomidae</taxon>
        <taxon>Clunio</taxon>
    </lineage>
</organism>
<feature type="transmembrane region" description="Helical" evidence="1">
    <location>
        <begin position="372"/>
        <end position="388"/>
    </location>
</feature>
<keyword evidence="1" id="KW-0812">Transmembrane</keyword>
<dbReference type="PANTHER" id="PTHR11161">
    <property type="entry name" value="O-ACYLTRANSFERASE"/>
    <property type="match status" value="1"/>
</dbReference>
<protein>
    <submittedName>
        <fullName evidence="4">CLUMA_CG013083, isoform A</fullName>
    </submittedName>
</protein>
<accession>A0A1J1IHG2</accession>
<dbReference type="Pfam" id="PF20146">
    <property type="entry name" value="NRF"/>
    <property type="match status" value="1"/>
</dbReference>
<dbReference type="InterPro" id="IPR052728">
    <property type="entry name" value="O2_lipid_transport_reg"/>
</dbReference>
<feature type="transmembrane region" description="Helical" evidence="1">
    <location>
        <begin position="325"/>
        <end position="351"/>
    </location>
</feature>
<feature type="transmembrane region" description="Helical" evidence="1">
    <location>
        <begin position="400"/>
        <end position="418"/>
    </location>
</feature>
<name>A0A1J1IHG2_9DIPT</name>
<keyword evidence="1" id="KW-1133">Transmembrane helix</keyword>
<feature type="domain" description="Nose resistant-to-fluoxetine protein N-terminal" evidence="3">
    <location>
        <begin position="10"/>
        <end position="108"/>
    </location>
</feature>
<dbReference type="Pfam" id="PF01757">
    <property type="entry name" value="Acyl_transf_3"/>
    <property type="match status" value="1"/>
</dbReference>
<evidence type="ECO:0000313" key="5">
    <source>
        <dbReference type="Proteomes" id="UP000183832"/>
    </source>
</evidence>
<dbReference type="PANTHER" id="PTHR11161:SF0">
    <property type="entry name" value="O-ACYLTRANSFERASE LIKE PROTEIN"/>
    <property type="match status" value="1"/>
</dbReference>
<dbReference type="EMBL" id="CVRI01000052">
    <property type="protein sequence ID" value="CRK99659.1"/>
    <property type="molecule type" value="Genomic_DNA"/>
</dbReference>
<dbReference type="InterPro" id="IPR006621">
    <property type="entry name" value="Nose-resist-to-fluoxetine_N"/>
</dbReference>
<feature type="domain" description="Acyltransferase 3" evidence="2">
    <location>
        <begin position="194"/>
        <end position="489"/>
    </location>
</feature>
<gene>
    <name evidence="4" type="ORF">CLUMA_CG013083</name>
</gene>
<evidence type="ECO:0000256" key="1">
    <source>
        <dbReference type="SAM" id="Phobius"/>
    </source>
</evidence>
<dbReference type="InterPro" id="IPR002656">
    <property type="entry name" value="Acyl_transf_3_dom"/>
</dbReference>
<feature type="transmembrane region" description="Helical" evidence="1">
    <location>
        <begin position="138"/>
        <end position="160"/>
    </location>
</feature>
<reference evidence="4 5" key="1">
    <citation type="submission" date="2015-04" db="EMBL/GenBank/DDBJ databases">
        <authorList>
            <person name="Syromyatnikov M.Y."/>
            <person name="Popov V.N."/>
        </authorList>
    </citation>
    <scope>NUCLEOTIDE SEQUENCE [LARGE SCALE GENOMIC DNA]</scope>
</reference>
<dbReference type="GO" id="GO:0016747">
    <property type="term" value="F:acyltransferase activity, transferring groups other than amino-acyl groups"/>
    <property type="evidence" value="ECO:0007669"/>
    <property type="project" value="InterPro"/>
</dbReference>
<evidence type="ECO:0000259" key="3">
    <source>
        <dbReference type="Pfam" id="PF20146"/>
    </source>
</evidence>
<keyword evidence="1" id="KW-0472">Membrane</keyword>
<feature type="transmembrane region" description="Helical" evidence="1">
    <location>
        <begin position="240"/>
        <end position="257"/>
    </location>
</feature>
<dbReference type="OrthoDB" id="207378at2759"/>
<evidence type="ECO:0000259" key="2">
    <source>
        <dbReference type="Pfam" id="PF01757"/>
    </source>
</evidence>
<sequence length="557" mass="64977">MNITKLNDCEIFDTWSFQPGNLHNFRSGVGLFDQCNDFEHEDIFGKYCNAIFLTQNIKNNNTEHKTIGDIDLREILFKFFNSDDKAPGKTYKMGICVPKSCSSKDLYELSKQYDVNKIATIKSFECIEPPSMNSFDGFALSVLLLIIFLNVGSTLCQILFEKLGKPSKLLSIFSIKTNFERLMRRNESNSAIGCIDALKALSAFWIMFGHRSQRFAYSYEENSQWWSYLLEKLIGRYQKGVITFFACSAILVTISLLRDLNSSNLPQFLVSGPEIGGLIYRTNLCRKGWLPYLTLTQNYCKALQYCLSYTWYLSTDFQLFYSTPLIVYCIWKLKAKAFVVFPMLIVLLQVFKYYRMFISVDDNISLYVSTEYRLGQYMIGILTGYIIYDRNDLKFRASNVKIAIAWILTTFFFCDTFFNFKLPNILPLDRIYKVIKDDLWSCSICWIVFACHCLKSGGIFRSFLSHYSWQPLSRMCLSIYLVHYQYVLLTKINQKQNISYGKWWKLHIQLGDVMMCTIISAVFHLFVEAPGIQLVSLLWRRQKRSYQNIKNLPESHE</sequence>
<proteinExistence type="predicted"/>
<dbReference type="Proteomes" id="UP000183832">
    <property type="component" value="Unassembled WGS sequence"/>
</dbReference>
<dbReference type="AlphaFoldDB" id="A0A1J1IHG2"/>